<reference evidence="2 3" key="1">
    <citation type="journal article" date="2017" name="Curr. Biol.">
        <title>The Evolution of Venom by Co-option of Single-Copy Genes.</title>
        <authorList>
            <person name="Martinson E.O."/>
            <person name="Mrinalini"/>
            <person name="Kelkar Y.D."/>
            <person name="Chang C.H."/>
            <person name="Werren J.H."/>
        </authorList>
    </citation>
    <scope>NUCLEOTIDE SEQUENCE [LARGE SCALE GENOMIC DNA]</scope>
    <source>
        <strain evidence="2 3">Alberta</strain>
        <tissue evidence="2">Whole body</tissue>
    </source>
</reference>
<accession>A0A232EFS9</accession>
<evidence type="ECO:0000313" key="3">
    <source>
        <dbReference type="Proteomes" id="UP000215335"/>
    </source>
</evidence>
<evidence type="ECO:0000313" key="2">
    <source>
        <dbReference type="EMBL" id="OXU17184.1"/>
    </source>
</evidence>
<feature type="chain" id="PRO_5012963524" description="Secreted protein" evidence="1">
    <location>
        <begin position="22"/>
        <end position="124"/>
    </location>
</feature>
<name>A0A232EFS9_9HYME</name>
<gene>
    <name evidence="2" type="ORF">TSAR_001782</name>
</gene>
<keyword evidence="1" id="KW-0732">Signal</keyword>
<evidence type="ECO:0000256" key="1">
    <source>
        <dbReference type="SAM" id="SignalP"/>
    </source>
</evidence>
<dbReference type="AlphaFoldDB" id="A0A232EFS9"/>
<organism evidence="2 3">
    <name type="scientific">Trichomalopsis sarcophagae</name>
    <dbReference type="NCBI Taxonomy" id="543379"/>
    <lineage>
        <taxon>Eukaryota</taxon>
        <taxon>Metazoa</taxon>
        <taxon>Ecdysozoa</taxon>
        <taxon>Arthropoda</taxon>
        <taxon>Hexapoda</taxon>
        <taxon>Insecta</taxon>
        <taxon>Pterygota</taxon>
        <taxon>Neoptera</taxon>
        <taxon>Endopterygota</taxon>
        <taxon>Hymenoptera</taxon>
        <taxon>Apocrita</taxon>
        <taxon>Proctotrupomorpha</taxon>
        <taxon>Chalcidoidea</taxon>
        <taxon>Pteromalidae</taxon>
        <taxon>Pteromalinae</taxon>
        <taxon>Trichomalopsis</taxon>
    </lineage>
</organism>
<evidence type="ECO:0008006" key="4">
    <source>
        <dbReference type="Google" id="ProtNLM"/>
    </source>
</evidence>
<feature type="signal peptide" evidence="1">
    <location>
        <begin position="1"/>
        <end position="21"/>
    </location>
</feature>
<dbReference type="Proteomes" id="UP000215335">
    <property type="component" value="Unassembled WGS sequence"/>
</dbReference>
<keyword evidence="3" id="KW-1185">Reference proteome</keyword>
<comment type="caution">
    <text evidence="2">The sequence shown here is derived from an EMBL/GenBank/DDBJ whole genome shotgun (WGS) entry which is preliminary data.</text>
</comment>
<proteinExistence type="predicted"/>
<sequence length="124" mass="13694">MLTQEEIVSALLVACIVCAQSAIVRIDVPDEKAEYVVEDEVSPTTSSSVISSDSHGDKLADANKRILRPPIRCPFQILLLTKLRHDRTGRGRRKSQAHIYNLSGTSILREHKTHSGMKKATLSS</sequence>
<protein>
    <recommendedName>
        <fullName evidence="4">Secreted protein</fullName>
    </recommendedName>
</protein>
<dbReference type="EMBL" id="NNAY01004955">
    <property type="protein sequence ID" value="OXU17184.1"/>
    <property type="molecule type" value="Genomic_DNA"/>
</dbReference>